<reference evidence="1 2" key="1">
    <citation type="journal article" date="2012" name="BMC Genomics">
        <title>Comparative genomics of the white-rot fungi, Phanerochaete carnosa and P. chrysosporium, to elucidate the genetic basis of the distinct wood types they colonize.</title>
        <authorList>
            <person name="Suzuki H."/>
            <person name="MacDonald J."/>
            <person name="Syed K."/>
            <person name="Salamov A."/>
            <person name="Hori C."/>
            <person name="Aerts A."/>
            <person name="Henrissat B."/>
            <person name="Wiebenga A."/>
            <person name="vanKuyk P.A."/>
            <person name="Barry K."/>
            <person name="Lindquist E."/>
            <person name="LaButti K."/>
            <person name="Lapidus A."/>
            <person name="Lucas S."/>
            <person name="Coutinho P."/>
            <person name="Gong Y."/>
            <person name="Samejima M."/>
            <person name="Mahadevan R."/>
            <person name="Abou-Zaid M."/>
            <person name="de Vries R.P."/>
            <person name="Igarashi K."/>
            <person name="Yadav J.S."/>
            <person name="Grigoriev I.V."/>
            <person name="Master E.R."/>
        </authorList>
    </citation>
    <scope>NUCLEOTIDE SEQUENCE [LARGE SCALE GENOMIC DNA]</scope>
    <source>
        <strain evidence="1 2">HHB-10118-sp</strain>
    </source>
</reference>
<protein>
    <submittedName>
        <fullName evidence="1">Uncharacterized protein</fullName>
    </submittedName>
</protein>
<gene>
    <name evidence="1" type="ORF">PHACADRAFT_178533</name>
</gene>
<dbReference type="InParanoid" id="K5VHW1"/>
<dbReference type="RefSeq" id="XP_007401093.1">
    <property type="nucleotide sequence ID" value="XM_007401031.1"/>
</dbReference>
<dbReference type="OrthoDB" id="2755867at2759"/>
<sequence>MLSTTVFSIPLELLCDVFGLLAEEAREKWIKHLKLKEVTSLVSWSAYESHAPGETSRSGYMRWRMDYVPPPPLPYAWMRITHVCRAWRIAALSDPRLWTHIAIVRREAVETMVYRTAGLPLTVSFRTGSNEERAETFRQLLHTHPRQIGTLVMPFIAKYLTASLAVSMPCLRTLLFVEFMPSDQTICPAEASSMFTALERLESVAALRFPITCLCTSALKSLVLVHGFPGARFESQYLPTIEKLTHSLARSPHLEYLEVILSNTMPHPQAAVALPRLRTLRLTALTKVCAAALRSFRIPQTAKLVLKCLSPLDFPIERDWSVISAAVSQIVTTPPNVRSLQFAPVVCIDAAIFPSMYKLRGWRTARSLLGSEEADRIPADVELTIDVPSHVEDIVEVLAPLTLPDVQIYRQGFLFTHDVGRASFDFAYALCTMPQLRHLTINCAQAALQCELLHATSAQSVALVATNLQDKNELKTEEWMKHCLYYTGTFQDVVDICRKRGRDGRPLRELVLCDANSVAHDGVAELEEVVQYVVCTSCSY</sequence>
<dbReference type="KEGG" id="pco:PHACADRAFT_178533"/>
<dbReference type="HOGENOM" id="CLU_547581_0_0_1"/>
<dbReference type="GeneID" id="18909854"/>
<accession>K5VHW1</accession>
<dbReference type="Gene3D" id="1.20.1280.50">
    <property type="match status" value="1"/>
</dbReference>
<dbReference type="Proteomes" id="UP000008370">
    <property type="component" value="Unassembled WGS sequence"/>
</dbReference>
<evidence type="ECO:0000313" key="2">
    <source>
        <dbReference type="Proteomes" id="UP000008370"/>
    </source>
</evidence>
<dbReference type="EMBL" id="JH930478">
    <property type="protein sequence ID" value="EKM50833.1"/>
    <property type="molecule type" value="Genomic_DNA"/>
</dbReference>
<evidence type="ECO:0000313" key="1">
    <source>
        <dbReference type="EMBL" id="EKM50833.1"/>
    </source>
</evidence>
<keyword evidence="2" id="KW-1185">Reference proteome</keyword>
<name>K5VHW1_PHACS</name>
<dbReference type="AlphaFoldDB" id="K5VHW1"/>
<proteinExistence type="predicted"/>
<organism evidence="1 2">
    <name type="scientific">Phanerochaete carnosa (strain HHB-10118-sp)</name>
    <name type="common">White-rot fungus</name>
    <name type="synonym">Peniophora carnosa</name>
    <dbReference type="NCBI Taxonomy" id="650164"/>
    <lineage>
        <taxon>Eukaryota</taxon>
        <taxon>Fungi</taxon>
        <taxon>Dikarya</taxon>
        <taxon>Basidiomycota</taxon>
        <taxon>Agaricomycotina</taxon>
        <taxon>Agaricomycetes</taxon>
        <taxon>Polyporales</taxon>
        <taxon>Phanerochaetaceae</taxon>
        <taxon>Phanerochaete</taxon>
    </lineage>
</organism>